<evidence type="ECO:0000313" key="3">
    <source>
        <dbReference type="Proteomes" id="UP000308133"/>
    </source>
</evidence>
<feature type="compositionally biased region" description="Low complexity" evidence="1">
    <location>
        <begin position="217"/>
        <end position="226"/>
    </location>
</feature>
<sequence length="299" mass="34027">MPVNTTGLRALCWSVLYGVDKIPDTWFDKIPYYQSEEAKKAKKHAKRGKKEAKRRRNASVDDKYYEDDQRRRGSAPRRRRSLDDDESYSDDDHQKGSNRRRGTGDDGRRRYDSAASGNFAQPRPYHAGEYPVNQANLPRQPPPGVYNNAYPPAQVPVGAPMGAPVQMPAGSPAYNGYPSPHRPVSSGPVPVQGYVPYSDIYNGTPTQPNFPPDQFHSSHSSLSRGSVQYNGAPLPPQTRQPYVEEPRGYDGRRRDSRYESDSYGSDDSHRHRRRHRSRSRSESRDRARHSRRSGRSDRK</sequence>
<dbReference type="Proteomes" id="UP000308133">
    <property type="component" value="Unassembled WGS sequence"/>
</dbReference>
<evidence type="ECO:0000313" key="2">
    <source>
        <dbReference type="EMBL" id="TKX21404.1"/>
    </source>
</evidence>
<feature type="compositionally biased region" description="Basic and acidic residues" evidence="1">
    <location>
        <begin position="242"/>
        <end position="260"/>
    </location>
</feature>
<reference evidence="2 3" key="1">
    <citation type="submission" date="2018-02" db="EMBL/GenBank/DDBJ databases">
        <title>Draft genome sequences of Elsinoe sp., causing black scab on jojoba.</title>
        <authorList>
            <person name="Stodart B."/>
            <person name="Jeffress S."/>
            <person name="Ash G."/>
            <person name="Arun Chinnappa K."/>
        </authorList>
    </citation>
    <scope>NUCLEOTIDE SEQUENCE [LARGE SCALE GENOMIC DNA]</scope>
    <source>
        <strain evidence="2 3">Hillstone_2</strain>
    </source>
</reference>
<dbReference type="EMBL" id="PTQR01000081">
    <property type="protein sequence ID" value="TKX21404.1"/>
    <property type="molecule type" value="Genomic_DNA"/>
</dbReference>
<gene>
    <name evidence="2" type="ORF">C1H76_6478</name>
</gene>
<organism evidence="2 3">
    <name type="scientific">Elsinoe australis</name>
    <dbReference type="NCBI Taxonomy" id="40998"/>
    <lineage>
        <taxon>Eukaryota</taxon>
        <taxon>Fungi</taxon>
        <taxon>Dikarya</taxon>
        <taxon>Ascomycota</taxon>
        <taxon>Pezizomycotina</taxon>
        <taxon>Dothideomycetes</taxon>
        <taxon>Dothideomycetidae</taxon>
        <taxon>Myriangiales</taxon>
        <taxon>Elsinoaceae</taxon>
        <taxon>Elsinoe</taxon>
    </lineage>
</organism>
<accession>A0A4U7B003</accession>
<name>A0A4U7B003_9PEZI</name>
<feature type="compositionally biased region" description="Basic and acidic residues" evidence="1">
    <location>
        <begin position="58"/>
        <end position="71"/>
    </location>
</feature>
<dbReference type="AlphaFoldDB" id="A0A4U7B003"/>
<feature type="region of interest" description="Disordered" evidence="1">
    <location>
        <begin position="171"/>
        <end position="299"/>
    </location>
</feature>
<proteinExistence type="predicted"/>
<evidence type="ECO:0000256" key="1">
    <source>
        <dbReference type="SAM" id="MobiDB-lite"/>
    </source>
</evidence>
<comment type="caution">
    <text evidence="2">The sequence shown here is derived from an EMBL/GenBank/DDBJ whole genome shotgun (WGS) entry which is preliminary data.</text>
</comment>
<feature type="region of interest" description="Disordered" evidence="1">
    <location>
        <begin position="37"/>
        <end position="153"/>
    </location>
</feature>
<feature type="compositionally biased region" description="Basic residues" evidence="1">
    <location>
        <begin position="40"/>
        <end position="57"/>
    </location>
</feature>
<feature type="compositionally biased region" description="Basic and acidic residues" evidence="1">
    <location>
        <begin position="102"/>
        <end position="112"/>
    </location>
</feature>
<protein>
    <submittedName>
        <fullName evidence="2">Uncharacterized protein</fullName>
    </submittedName>
</protein>